<name>U4L1Z9_PYROM</name>
<evidence type="ECO:0000313" key="3">
    <source>
        <dbReference type="Proteomes" id="UP000018144"/>
    </source>
</evidence>
<protein>
    <submittedName>
        <fullName evidence="2">Uncharacterized protein</fullName>
    </submittedName>
</protein>
<keyword evidence="1" id="KW-1133">Transmembrane helix</keyword>
<feature type="transmembrane region" description="Helical" evidence="1">
    <location>
        <begin position="17"/>
        <end position="45"/>
    </location>
</feature>
<gene>
    <name evidence="2" type="ORF">PCON_05865</name>
</gene>
<keyword evidence="3" id="KW-1185">Reference proteome</keyword>
<organism evidence="2 3">
    <name type="scientific">Pyronema omphalodes (strain CBS 100304)</name>
    <name type="common">Pyronema confluens</name>
    <dbReference type="NCBI Taxonomy" id="1076935"/>
    <lineage>
        <taxon>Eukaryota</taxon>
        <taxon>Fungi</taxon>
        <taxon>Dikarya</taxon>
        <taxon>Ascomycota</taxon>
        <taxon>Pezizomycotina</taxon>
        <taxon>Pezizomycetes</taxon>
        <taxon>Pezizales</taxon>
        <taxon>Pyronemataceae</taxon>
        <taxon>Pyronema</taxon>
    </lineage>
</organism>
<evidence type="ECO:0000313" key="2">
    <source>
        <dbReference type="EMBL" id="CCX06278.1"/>
    </source>
</evidence>
<dbReference type="EMBL" id="HF935285">
    <property type="protein sequence ID" value="CCX06278.1"/>
    <property type="molecule type" value="Genomic_DNA"/>
</dbReference>
<keyword evidence="1" id="KW-0472">Membrane</keyword>
<keyword evidence="1" id="KW-0812">Transmembrane</keyword>
<evidence type="ECO:0000256" key="1">
    <source>
        <dbReference type="SAM" id="Phobius"/>
    </source>
</evidence>
<proteinExistence type="predicted"/>
<reference evidence="2 3" key="1">
    <citation type="journal article" date="2013" name="PLoS Genet.">
        <title>The genome and development-dependent transcriptomes of Pyronema confluens: a window into fungal evolution.</title>
        <authorList>
            <person name="Traeger S."/>
            <person name="Altegoer F."/>
            <person name="Freitag M."/>
            <person name="Gabaldon T."/>
            <person name="Kempken F."/>
            <person name="Kumar A."/>
            <person name="Marcet-Houben M."/>
            <person name="Poggeler S."/>
            <person name="Stajich J.E."/>
            <person name="Nowrousian M."/>
        </authorList>
    </citation>
    <scope>NUCLEOTIDE SEQUENCE [LARGE SCALE GENOMIC DNA]</scope>
    <source>
        <strain evidence="3">CBS 100304</strain>
        <tissue evidence="2">Vegetative mycelium</tissue>
    </source>
</reference>
<sequence length="46" mass="4912">MAVLTCNHKMKKRNGNVVYYSESCITAVINVAAVLIAIAFLVGAIT</sequence>
<dbReference type="Proteomes" id="UP000018144">
    <property type="component" value="Unassembled WGS sequence"/>
</dbReference>
<dbReference type="AlphaFoldDB" id="U4L1Z9"/>
<accession>U4L1Z9</accession>